<dbReference type="EMBL" id="GG666551">
    <property type="protein sequence ID" value="EEN56573.1"/>
    <property type="molecule type" value="Genomic_DNA"/>
</dbReference>
<dbReference type="InterPro" id="IPR051663">
    <property type="entry name" value="CLec_Tetranectin-domain"/>
</dbReference>
<dbReference type="PANTHER" id="PTHR22799">
    <property type="entry name" value="TETRANECTIN-RELATED"/>
    <property type="match status" value="1"/>
</dbReference>
<dbReference type="InParanoid" id="C3YT05"/>
<dbReference type="SMART" id="SM00034">
    <property type="entry name" value="CLECT"/>
    <property type="match status" value="1"/>
</dbReference>
<feature type="non-terminal residue" evidence="4">
    <location>
        <position position="127"/>
    </location>
</feature>
<evidence type="ECO:0000313" key="4">
    <source>
        <dbReference type="EMBL" id="EEN56573.1"/>
    </source>
</evidence>
<keyword evidence="1" id="KW-0430">Lectin</keyword>
<dbReference type="PROSITE" id="PS00615">
    <property type="entry name" value="C_TYPE_LECTIN_1"/>
    <property type="match status" value="1"/>
</dbReference>
<dbReference type="InterPro" id="IPR016186">
    <property type="entry name" value="C-type_lectin-like/link_sf"/>
</dbReference>
<dbReference type="GO" id="GO:0030246">
    <property type="term" value="F:carbohydrate binding"/>
    <property type="evidence" value="ECO:0007669"/>
    <property type="project" value="UniProtKB-KW"/>
</dbReference>
<dbReference type="InterPro" id="IPR018378">
    <property type="entry name" value="C-type_lectin_CS"/>
</dbReference>
<name>C3YT05_BRAFL</name>
<reference evidence="4" key="1">
    <citation type="journal article" date="2008" name="Nature">
        <title>The amphioxus genome and the evolution of the chordate karyotype.</title>
        <authorList>
            <consortium name="US DOE Joint Genome Institute (JGI-PGF)"/>
            <person name="Putnam N.H."/>
            <person name="Butts T."/>
            <person name="Ferrier D.E.K."/>
            <person name="Furlong R.F."/>
            <person name="Hellsten U."/>
            <person name="Kawashima T."/>
            <person name="Robinson-Rechavi M."/>
            <person name="Shoguchi E."/>
            <person name="Terry A."/>
            <person name="Yu J.-K."/>
            <person name="Benito-Gutierrez E.L."/>
            <person name="Dubchak I."/>
            <person name="Garcia-Fernandez J."/>
            <person name="Gibson-Brown J.J."/>
            <person name="Grigoriev I.V."/>
            <person name="Horton A.C."/>
            <person name="de Jong P.J."/>
            <person name="Jurka J."/>
            <person name="Kapitonov V.V."/>
            <person name="Kohara Y."/>
            <person name="Kuroki Y."/>
            <person name="Lindquist E."/>
            <person name="Lucas S."/>
            <person name="Osoegawa K."/>
            <person name="Pennacchio L.A."/>
            <person name="Salamov A.A."/>
            <person name="Satou Y."/>
            <person name="Sauka-Spengler T."/>
            <person name="Schmutz J."/>
            <person name="Shin-I T."/>
            <person name="Toyoda A."/>
            <person name="Bronner-Fraser M."/>
            <person name="Fujiyama A."/>
            <person name="Holland L.Z."/>
            <person name="Holland P.W.H."/>
            <person name="Satoh N."/>
            <person name="Rokhsar D.S."/>
        </authorList>
    </citation>
    <scope>NUCLEOTIDE SEQUENCE [LARGE SCALE GENOMIC DNA]</scope>
    <source>
        <strain evidence="4">S238N-H82</strain>
        <tissue evidence="4">Testes</tissue>
    </source>
</reference>
<sequence length="127" mass="14267">CPERYNQWRGTCYRAFTVHKTFSQAAATCRLDGGTLAMPRDADAYAFLISSYTCASGSFFWIGLNDQRQEGTFEWMDGTPLGNFSDWGLGQPDDHEGGEDCVHYRPYDCTCGYWNDVSCSATFGFIC</sequence>
<accession>C3YT05</accession>
<dbReference type="CDD" id="cd00037">
    <property type="entry name" value="CLECT"/>
    <property type="match status" value="1"/>
</dbReference>
<dbReference type="SUPFAM" id="SSF56436">
    <property type="entry name" value="C-type lectin-like"/>
    <property type="match status" value="1"/>
</dbReference>
<dbReference type="InterPro" id="IPR001304">
    <property type="entry name" value="C-type_lectin-like"/>
</dbReference>
<dbReference type="Pfam" id="PF00059">
    <property type="entry name" value="Lectin_C"/>
    <property type="match status" value="1"/>
</dbReference>
<dbReference type="PROSITE" id="PS50041">
    <property type="entry name" value="C_TYPE_LECTIN_2"/>
    <property type="match status" value="1"/>
</dbReference>
<feature type="non-terminal residue" evidence="4">
    <location>
        <position position="1"/>
    </location>
</feature>
<evidence type="ECO:0000259" key="3">
    <source>
        <dbReference type="PROSITE" id="PS50041"/>
    </source>
</evidence>
<dbReference type="eggNOG" id="KOG4297">
    <property type="taxonomic scope" value="Eukaryota"/>
</dbReference>
<feature type="domain" description="C-type lectin" evidence="3">
    <location>
        <begin position="8"/>
        <end position="127"/>
    </location>
</feature>
<proteinExistence type="predicted"/>
<evidence type="ECO:0000256" key="2">
    <source>
        <dbReference type="ARBA" id="ARBA00023157"/>
    </source>
</evidence>
<evidence type="ECO:0000256" key="1">
    <source>
        <dbReference type="ARBA" id="ARBA00022734"/>
    </source>
</evidence>
<dbReference type="Gene3D" id="3.10.100.10">
    <property type="entry name" value="Mannose-Binding Protein A, subunit A"/>
    <property type="match status" value="1"/>
</dbReference>
<protein>
    <recommendedName>
        <fullName evidence="3">C-type lectin domain-containing protein</fullName>
    </recommendedName>
</protein>
<gene>
    <name evidence="4" type="ORF">BRAFLDRAFT_205239</name>
</gene>
<dbReference type="PANTHER" id="PTHR22799:SF6">
    <property type="entry name" value="C-TYPE LECTIN DOMAIN FAMILY 4 MEMBER M-LIKE"/>
    <property type="match status" value="1"/>
</dbReference>
<dbReference type="AlphaFoldDB" id="C3YT05"/>
<keyword evidence="2" id="KW-1015">Disulfide bond</keyword>
<organism>
    <name type="scientific">Branchiostoma floridae</name>
    <name type="common">Florida lancelet</name>
    <name type="synonym">Amphioxus</name>
    <dbReference type="NCBI Taxonomy" id="7739"/>
    <lineage>
        <taxon>Eukaryota</taxon>
        <taxon>Metazoa</taxon>
        <taxon>Chordata</taxon>
        <taxon>Cephalochordata</taxon>
        <taxon>Leptocardii</taxon>
        <taxon>Amphioxiformes</taxon>
        <taxon>Branchiostomatidae</taxon>
        <taxon>Branchiostoma</taxon>
    </lineage>
</organism>
<dbReference type="InterPro" id="IPR016187">
    <property type="entry name" value="CTDL_fold"/>
</dbReference>